<name>A0A9E9LG07_9BURK</name>
<dbReference type="EMBL" id="CP098251">
    <property type="protein sequence ID" value="WAV92079.1"/>
    <property type="molecule type" value="Genomic_DNA"/>
</dbReference>
<reference evidence="1" key="1">
    <citation type="journal article" date="2022" name="Front. Microbiol.">
        <title>New perspectives on an old grouping: The genomic and phenotypic variability of Oxalobacter formigenes and the implications for calcium oxalate stone prevention.</title>
        <authorList>
            <person name="Chmiel J.A."/>
            <person name="Carr C."/>
            <person name="Stuivenberg G.A."/>
            <person name="Venema R."/>
            <person name="Chanyi R.M."/>
            <person name="Al K.F."/>
            <person name="Giguere D."/>
            <person name="Say H."/>
            <person name="Akouris P.P."/>
            <person name="Dominguez Romero S.A."/>
            <person name="Kwong A."/>
            <person name="Tai V."/>
            <person name="Koval S.F."/>
            <person name="Razvi H."/>
            <person name="Bjazevic J."/>
            <person name="Burton J.P."/>
        </authorList>
    </citation>
    <scope>NUCLEOTIDE SEQUENCE</scope>
    <source>
        <strain evidence="1">OxK</strain>
    </source>
</reference>
<sequence>MRKIINEAGKKAIGTFVRENLSGRVGDETVKSYIDMAESQMVIHGGLPCLEISMCFSLTGMTEYLELDADEVSYEDCVFDSAEAFAGVFGADAAARLAGAVYEKRMTESGERHEAMVTVSHDGYRFSVTAVRMSPDGDANFYEVKCLGPDSRKTEHETA</sequence>
<gene>
    <name evidence="1" type="ORF">NB646_05010</name>
</gene>
<organism evidence="1">
    <name type="scientific">Oxalobacter aliiformigenes</name>
    <dbReference type="NCBI Taxonomy" id="2946593"/>
    <lineage>
        <taxon>Bacteria</taxon>
        <taxon>Pseudomonadati</taxon>
        <taxon>Pseudomonadota</taxon>
        <taxon>Betaproteobacteria</taxon>
        <taxon>Burkholderiales</taxon>
        <taxon>Oxalobacteraceae</taxon>
        <taxon>Oxalobacter</taxon>
    </lineage>
</organism>
<dbReference type="AlphaFoldDB" id="A0A9E9LG07"/>
<accession>A0A9E9LG07</accession>
<evidence type="ECO:0000313" key="1">
    <source>
        <dbReference type="EMBL" id="WAV92079.1"/>
    </source>
</evidence>
<proteinExistence type="predicted"/>
<protein>
    <submittedName>
        <fullName evidence="1">Uncharacterized protein</fullName>
    </submittedName>
</protein>
<dbReference type="Proteomes" id="UP001164819">
    <property type="component" value="Chromosome"/>
</dbReference>
<dbReference type="RefSeq" id="WP_269316347.1">
    <property type="nucleotide sequence ID" value="NZ_CP098251.1"/>
</dbReference>